<accession>A0A8H7M9J4</accession>
<dbReference type="InterPro" id="IPR009730">
    <property type="entry name" value="MFAP1_C"/>
</dbReference>
<evidence type="ECO:0000313" key="4">
    <source>
        <dbReference type="Proteomes" id="UP000614334"/>
    </source>
</evidence>
<dbReference type="InterPro" id="IPR033194">
    <property type="entry name" value="MFAP1"/>
</dbReference>
<proteinExistence type="predicted"/>
<feature type="region of interest" description="Disordered" evidence="1">
    <location>
        <begin position="85"/>
        <end position="187"/>
    </location>
</feature>
<comment type="caution">
    <text evidence="3">The sequence shown here is derived from an EMBL/GenBank/DDBJ whole genome shotgun (WGS) entry which is preliminary data.</text>
</comment>
<dbReference type="Proteomes" id="UP000614334">
    <property type="component" value="Unassembled WGS sequence"/>
</dbReference>
<name>A0A8H7M9J4_9AGAM</name>
<feature type="region of interest" description="Disordered" evidence="1">
    <location>
        <begin position="529"/>
        <end position="548"/>
    </location>
</feature>
<dbReference type="SUPFAM" id="SSF51905">
    <property type="entry name" value="FAD/NAD(P)-binding domain"/>
    <property type="match status" value="1"/>
</dbReference>
<organism evidence="3 4">
    <name type="scientific">Rhizoctonia solani</name>
    <dbReference type="NCBI Taxonomy" id="456999"/>
    <lineage>
        <taxon>Eukaryota</taxon>
        <taxon>Fungi</taxon>
        <taxon>Dikarya</taxon>
        <taxon>Basidiomycota</taxon>
        <taxon>Agaricomycotina</taxon>
        <taxon>Agaricomycetes</taxon>
        <taxon>Cantharellales</taxon>
        <taxon>Ceratobasidiaceae</taxon>
        <taxon>Rhizoctonia</taxon>
    </lineage>
</organism>
<dbReference type="PANTHER" id="PTHR15327">
    <property type="entry name" value="MICROFIBRIL-ASSOCIATED PROTEIN"/>
    <property type="match status" value="1"/>
</dbReference>
<feature type="compositionally biased region" description="Acidic residues" evidence="1">
    <location>
        <begin position="36"/>
        <end position="63"/>
    </location>
</feature>
<feature type="region of interest" description="Disordered" evidence="1">
    <location>
        <begin position="1"/>
        <end position="70"/>
    </location>
</feature>
<evidence type="ECO:0000256" key="1">
    <source>
        <dbReference type="SAM" id="MobiDB-lite"/>
    </source>
</evidence>
<feature type="compositionally biased region" description="Polar residues" evidence="1">
    <location>
        <begin position="529"/>
        <end position="542"/>
    </location>
</feature>
<gene>
    <name evidence="3" type="ORF">RHS01_00978</name>
</gene>
<dbReference type="EMBL" id="JACYCF010000001">
    <property type="protein sequence ID" value="KAF8761613.1"/>
    <property type="molecule type" value="Genomic_DNA"/>
</dbReference>
<dbReference type="InterPro" id="IPR036188">
    <property type="entry name" value="FAD/NAD-bd_sf"/>
</dbReference>
<evidence type="ECO:0000313" key="3">
    <source>
        <dbReference type="EMBL" id="KAF8761613.1"/>
    </source>
</evidence>
<evidence type="ECO:0000259" key="2">
    <source>
        <dbReference type="Pfam" id="PF06991"/>
    </source>
</evidence>
<feature type="domain" description="Micro-fibrillar-associated protein 1 C-terminal" evidence="2">
    <location>
        <begin position="131"/>
        <end position="321"/>
    </location>
</feature>
<sequence length="1056" mass="117331">MQTTRKPAAVRPAQAAGRYWKGKAPKGVDAAALSDSDSDEAAQDVGEDQEEIEEEEFELAGQEEDSKANVRKGVAKMSVALRDVEVKDGKVIVGGQEEESEESEEEEEETNPKAPGEESGSSEYESSSEEESEEEPPKPQFRPVFVPKRARETIKQIEAESEFSEEAIKRREEEAAQRKKESHDMVAESIKRELAEKETADNVPDVDDTDGVDPAAEFEAWRTRELMRISREAEAARVREEERIERERRAALPKNRGQQKFLQKYWHKGAFHQDSEILKRHDFTEATESTVDASLLPSVMQVKNFGKRGQTKYTHLLDQDTTAKQGEFGSAGVGKGPRPAGQARWVSHSRDTKIYTDVIYQTARTHLHHLVPMRYSALEMHPPPKHGEQVDLPTLQTIVANLTEGGGTGMTTTGGIVTVEGMDRVEWMIGARVDDATEALAEEIDLWTDQVTEMTVANVITRRTDDMMPSGVDVTEMRMTNAEGHALGSIAENGRRLTIRTVRSFRVSTKLSAKSGTVIKFFANIPLSSQPHSRHGNQTNHQSRGRRQWTSRPHFCLFISKFQPRPADTEFEIHIFEKSSVLGMDAQSLTVKVRGDSDNVKDEEIRIDVPMRSIQGGPYPKLMKLYDRLGVTLKLHDYSYSFSTVAPNNLKPKTSSIKAHMIYNGASGRAGVGVPSTVYGVQSRAPLKTLSVLLSLIQWMLAMPSSRTPTPLCRETLRAWTKRTTQQNSIFCMLGWEVFVEDVIVPLFSAVCTTSVNDVWEHPVAEILDYIWLTFGTHHYHAAHGVRDIVSRLASPIPQRNIHCDAEVDVLVPSVSGSAASVGFTSTHTNNSEGCIISGFSHIILATPTWHSAKLIESFASKIPKQSNLRLPFEEAVRKLRLFHTYRSTVITHRDAHVLPSHQNDWRDLNLVLESLGTVDHDVKAPSATVLTPGCTMATHIFPTPCGPPLCQTTNPIVSVDPKSILSQSVLDRSVLTVESKIARDSFCHPSSRGEWTQGSLQGLGMHETEKSPARLWLCGAWAYGGIPLLEGCVGSAEIVVQGILKSERLEHSPLI</sequence>
<feature type="compositionally biased region" description="Acidic residues" evidence="1">
    <location>
        <begin position="96"/>
        <end position="109"/>
    </location>
</feature>
<reference evidence="3" key="1">
    <citation type="submission" date="2020-09" db="EMBL/GenBank/DDBJ databases">
        <title>Comparative genome analyses of four rice-infecting Rhizoctonia solani isolates reveal extensive enrichment of homogalacturonan modification genes.</title>
        <authorList>
            <person name="Lee D.-Y."/>
            <person name="Jeon J."/>
            <person name="Kim K.-T."/>
            <person name="Cheong K."/>
            <person name="Song H."/>
            <person name="Choi G."/>
            <person name="Ko J."/>
            <person name="Opiyo S.O."/>
            <person name="Zuo S."/>
            <person name="Madhav S."/>
            <person name="Lee Y.-H."/>
            <person name="Wang G.-L."/>
        </authorList>
    </citation>
    <scope>NUCLEOTIDE SEQUENCE</scope>
    <source>
        <strain evidence="3">AG1-IA B2</strain>
    </source>
</reference>
<protein>
    <submittedName>
        <fullName evidence="3">Microfibril-associated/Pre-mRNA processing</fullName>
    </submittedName>
</protein>
<dbReference type="Pfam" id="PF06991">
    <property type="entry name" value="MFAP1"/>
    <property type="match status" value="1"/>
</dbReference>
<feature type="compositionally biased region" description="Basic and acidic residues" evidence="1">
    <location>
        <begin position="166"/>
        <end position="187"/>
    </location>
</feature>
<feature type="compositionally biased region" description="Basic and acidic residues" evidence="1">
    <location>
        <begin position="149"/>
        <end position="158"/>
    </location>
</feature>
<dbReference type="AlphaFoldDB" id="A0A8H7M9J4"/>
<feature type="region of interest" description="Disordered" evidence="1">
    <location>
        <begin position="193"/>
        <end position="212"/>
    </location>
</feature>